<evidence type="ECO:0000313" key="15">
    <source>
        <dbReference type="Proteomes" id="UP000531231"/>
    </source>
</evidence>
<evidence type="ECO:0000256" key="9">
    <source>
        <dbReference type="ARBA" id="ARBA00023012"/>
    </source>
</evidence>
<evidence type="ECO:0000256" key="5">
    <source>
        <dbReference type="ARBA" id="ARBA00022679"/>
    </source>
</evidence>
<dbReference type="CDD" id="cd06225">
    <property type="entry name" value="HAMP"/>
    <property type="match status" value="1"/>
</dbReference>
<dbReference type="SUPFAM" id="SSF47384">
    <property type="entry name" value="Homodimeric domain of signal transducing histidine kinase"/>
    <property type="match status" value="1"/>
</dbReference>
<dbReference type="SMART" id="SM00304">
    <property type="entry name" value="HAMP"/>
    <property type="match status" value="1"/>
</dbReference>
<dbReference type="InterPro" id="IPR003660">
    <property type="entry name" value="HAMP_dom"/>
</dbReference>
<dbReference type="SMART" id="SM00387">
    <property type="entry name" value="HATPase_c"/>
    <property type="match status" value="1"/>
</dbReference>
<dbReference type="GO" id="GO:0005886">
    <property type="term" value="C:plasma membrane"/>
    <property type="evidence" value="ECO:0007669"/>
    <property type="project" value="TreeGrafter"/>
</dbReference>
<dbReference type="InterPro" id="IPR036097">
    <property type="entry name" value="HisK_dim/P_sf"/>
</dbReference>
<feature type="domain" description="HAMP" evidence="13">
    <location>
        <begin position="110"/>
        <end position="164"/>
    </location>
</feature>
<dbReference type="PROSITE" id="PS50885">
    <property type="entry name" value="HAMP"/>
    <property type="match status" value="1"/>
</dbReference>
<keyword evidence="6 11" id="KW-0812">Transmembrane</keyword>
<dbReference type="InterPro" id="IPR036890">
    <property type="entry name" value="HATPase_C_sf"/>
</dbReference>
<dbReference type="Proteomes" id="UP000531231">
    <property type="component" value="Unassembled WGS sequence"/>
</dbReference>
<keyword evidence="10 11" id="KW-0472">Membrane</keyword>
<evidence type="ECO:0000256" key="4">
    <source>
        <dbReference type="ARBA" id="ARBA00022553"/>
    </source>
</evidence>
<name>A0A7W8AGJ4_9HYPH</name>
<dbReference type="InterPro" id="IPR050428">
    <property type="entry name" value="TCS_sensor_his_kinase"/>
</dbReference>
<feature type="transmembrane region" description="Helical" evidence="11">
    <location>
        <begin position="12"/>
        <end position="34"/>
    </location>
</feature>
<evidence type="ECO:0000256" key="8">
    <source>
        <dbReference type="ARBA" id="ARBA00022989"/>
    </source>
</evidence>
<evidence type="ECO:0000256" key="6">
    <source>
        <dbReference type="ARBA" id="ARBA00022692"/>
    </source>
</evidence>
<proteinExistence type="predicted"/>
<dbReference type="AlphaFoldDB" id="A0A7W8AGJ4"/>
<dbReference type="CDD" id="cd00082">
    <property type="entry name" value="HisKA"/>
    <property type="match status" value="1"/>
</dbReference>
<dbReference type="Gene3D" id="1.10.287.130">
    <property type="match status" value="1"/>
</dbReference>
<evidence type="ECO:0000259" key="13">
    <source>
        <dbReference type="PROSITE" id="PS50885"/>
    </source>
</evidence>
<keyword evidence="15" id="KW-1185">Reference proteome</keyword>
<comment type="catalytic activity">
    <reaction evidence="1">
        <text>ATP + protein L-histidine = ADP + protein N-phospho-L-histidine.</text>
        <dbReference type="EC" id="2.7.13.3"/>
    </reaction>
</comment>
<dbReference type="InterPro" id="IPR003661">
    <property type="entry name" value="HisK_dim/P_dom"/>
</dbReference>
<organism evidence="14 15">
    <name type="scientific">Pseudochrobactrum saccharolyticum</name>
    <dbReference type="NCBI Taxonomy" id="354352"/>
    <lineage>
        <taxon>Bacteria</taxon>
        <taxon>Pseudomonadati</taxon>
        <taxon>Pseudomonadota</taxon>
        <taxon>Alphaproteobacteria</taxon>
        <taxon>Hyphomicrobiales</taxon>
        <taxon>Brucellaceae</taxon>
        <taxon>Pseudochrobactrum</taxon>
    </lineage>
</organism>
<dbReference type="EC" id="2.7.13.3" evidence="3"/>
<evidence type="ECO:0000256" key="7">
    <source>
        <dbReference type="ARBA" id="ARBA00022777"/>
    </source>
</evidence>
<protein>
    <recommendedName>
        <fullName evidence="3">histidine kinase</fullName>
        <ecNumber evidence="3">2.7.13.3</ecNumber>
    </recommendedName>
</protein>
<evidence type="ECO:0000256" key="1">
    <source>
        <dbReference type="ARBA" id="ARBA00000085"/>
    </source>
</evidence>
<dbReference type="InterPro" id="IPR005467">
    <property type="entry name" value="His_kinase_dom"/>
</dbReference>
<dbReference type="EMBL" id="JACHIL010000001">
    <property type="protein sequence ID" value="MBB5090036.1"/>
    <property type="molecule type" value="Genomic_DNA"/>
</dbReference>
<dbReference type="Gene3D" id="3.30.565.10">
    <property type="entry name" value="Histidine kinase-like ATPase, C-terminal domain"/>
    <property type="match status" value="1"/>
</dbReference>
<dbReference type="RefSeq" id="WP_151158613.1">
    <property type="nucleotide sequence ID" value="NZ_JACHIL010000001.1"/>
</dbReference>
<evidence type="ECO:0000259" key="12">
    <source>
        <dbReference type="PROSITE" id="PS50109"/>
    </source>
</evidence>
<evidence type="ECO:0000256" key="3">
    <source>
        <dbReference type="ARBA" id="ARBA00012438"/>
    </source>
</evidence>
<dbReference type="PROSITE" id="PS50109">
    <property type="entry name" value="HIS_KIN"/>
    <property type="match status" value="1"/>
</dbReference>
<evidence type="ECO:0000313" key="14">
    <source>
        <dbReference type="EMBL" id="MBB5090036.1"/>
    </source>
</evidence>
<evidence type="ECO:0000256" key="2">
    <source>
        <dbReference type="ARBA" id="ARBA00004370"/>
    </source>
</evidence>
<dbReference type="InterPro" id="IPR003594">
    <property type="entry name" value="HATPase_dom"/>
</dbReference>
<keyword evidence="9" id="KW-0902">Two-component regulatory system</keyword>
<feature type="domain" description="Histidine kinase" evidence="12">
    <location>
        <begin position="172"/>
        <end position="386"/>
    </location>
</feature>
<feature type="transmembrane region" description="Helical" evidence="11">
    <location>
        <begin position="86"/>
        <end position="109"/>
    </location>
</feature>
<dbReference type="InterPro" id="IPR004358">
    <property type="entry name" value="Sig_transdc_His_kin-like_C"/>
</dbReference>
<comment type="caution">
    <text evidence="14">The sequence shown here is derived from an EMBL/GenBank/DDBJ whole genome shotgun (WGS) entry which is preliminary data.</text>
</comment>
<keyword evidence="8 11" id="KW-1133">Transmembrane helix</keyword>
<dbReference type="SUPFAM" id="SSF158472">
    <property type="entry name" value="HAMP domain-like"/>
    <property type="match status" value="1"/>
</dbReference>
<comment type="subcellular location">
    <subcellularLocation>
        <location evidence="2">Membrane</location>
    </subcellularLocation>
</comment>
<keyword evidence="7 14" id="KW-0418">Kinase</keyword>
<dbReference type="Gene3D" id="6.10.340.10">
    <property type="match status" value="1"/>
</dbReference>
<accession>A0A7W8AGJ4</accession>
<sequence length="396" mass="43787">MKLSRLSLSTVSALVTAAMLMLSFSIIFFGVMWVQGLYEQQYLSQISDNARLAYEMLDRGELPKEADFLALVQQLTPLYEDAEAELYLLVLKFGLGAALICSLIGYWLARKFSSPLEKLTRVVNNLREGDFSVRVPDTVKGTSEVAMLIERFNALAEELENMERRLRFNTMAVAHELRTPLTIVQGILQGMADKIFPRDDDRIQDLLMQVEGLTRLVNDLRTLSLAASQKLVTERCNTDIAQAAEQVLQASRSLLAEAGMVLETNLKRAIIPADSQRLRQAMLAVLENACRYASSGGYLRCESGYLNKEEAFLRIIDRGPGFDQEFSGHTIDVFWRGEPSRARATGGSGLGLSIVRAIVTAHGGRVEQASLAEGGACVTMIFPRKLAENKPDGTVA</sequence>
<dbReference type="Pfam" id="PF00672">
    <property type="entry name" value="HAMP"/>
    <property type="match status" value="1"/>
</dbReference>
<gene>
    <name evidence="14" type="ORF">HNQ68_000548</name>
</gene>
<dbReference type="SMART" id="SM00388">
    <property type="entry name" value="HisKA"/>
    <property type="match status" value="1"/>
</dbReference>
<dbReference type="GO" id="GO:0000155">
    <property type="term" value="F:phosphorelay sensor kinase activity"/>
    <property type="evidence" value="ECO:0007669"/>
    <property type="project" value="InterPro"/>
</dbReference>
<dbReference type="Pfam" id="PF00512">
    <property type="entry name" value="HisKA"/>
    <property type="match status" value="1"/>
</dbReference>
<keyword evidence="5 14" id="KW-0808">Transferase</keyword>
<dbReference type="PRINTS" id="PR00344">
    <property type="entry name" value="BCTRLSENSOR"/>
</dbReference>
<dbReference type="PANTHER" id="PTHR45436">
    <property type="entry name" value="SENSOR HISTIDINE KINASE YKOH"/>
    <property type="match status" value="1"/>
</dbReference>
<reference evidence="14 15" key="1">
    <citation type="submission" date="2020-08" db="EMBL/GenBank/DDBJ databases">
        <title>Genomic Encyclopedia of Type Strains, Phase IV (KMG-IV): sequencing the most valuable type-strain genomes for metagenomic binning, comparative biology and taxonomic classification.</title>
        <authorList>
            <person name="Goeker M."/>
        </authorList>
    </citation>
    <scope>NUCLEOTIDE SEQUENCE [LARGE SCALE GENOMIC DNA]</scope>
    <source>
        <strain evidence="14 15">DSM 25620</strain>
    </source>
</reference>
<evidence type="ECO:0000256" key="10">
    <source>
        <dbReference type="ARBA" id="ARBA00023136"/>
    </source>
</evidence>
<dbReference type="SUPFAM" id="SSF55874">
    <property type="entry name" value="ATPase domain of HSP90 chaperone/DNA topoisomerase II/histidine kinase"/>
    <property type="match status" value="1"/>
</dbReference>
<evidence type="ECO:0000256" key="11">
    <source>
        <dbReference type="SAM" id="Phobius"/>
    </source>
</evidence>
<dbReference type="Pfam" id="PF02518">
    <property type="entry name" value="HATPase_c"/>
    <property type="match status" value="1"/>
</dbReference>
<dbReference type="PANTHER" id="PTHR45436:SF5">
    <property type="entry name" value="SENSOR HISTIDINE KINASE TRCS"/>
    <property type="match status" value="1"/>
</dbReference>
<keyword evidence="4" id="KW-0597">Phosphoprotein</keyword>